<feature type="transmembrane region" description="Helical" evidence="7">
    <location>
        <begin position="451"/>
        <end position="469"/>
    </location>
</feature>
<comment type="catalytic activity">
    <reaction evidence="7">
        <text>L-lysyl-tRNA(Lys) + a 1,2-diacyl-sn-glycero-3-phospho-(1'-sn-glycerol) = a 1,2-diacyl-sn-glycero-3-phospho-1'-(3'-O-L-lysyl)-sn-glycerol + tRNA(Lys)</text>
        <dbReference type="Rhea" id="RHEA:10668"/>
        <dbReference type="Rhea" id="RHEA-COMP:9696"/>
        <dbReference type="Rhea" id="RHEA-COMP:9697"/>
        <dbReference type="ChEBI" id="CHEBI:64716"/>
        <dbReference type="ChEBI" id="CHEBI:75792"/>
        <dbReference type="ChEBI" id="CHEBI:78442"/>
        <dbReference type="ChEBI" id="CHEBI:78529"/>
        <dbReference type="EC" id="2.3.2.3"/>
    </reaction>
</comment>
<keyword evidence="10" id="KW-1185">Reference proteome</keyword>
<dbReference type="GO" id="GO:0005886">
    <property type="term" value="C:plasma membrane"/>
    <property type="evidence" value="ECO:0007669"/>
    <property type="project" value="UniProtKB-SubCell"/>
</dbReference>
<dbReference type="EC" id="2.3.2.3" evidence="7"/>
<dbReference type="GO" id="GO:0050071">
    <property type="term" value="F:phosphatidylglycerol lysyltransferase activity"/>
    <property type="evidence" value="ECO:0007669"/>
    <property type="project" value="UniProtKB-EC"/>
</dbReference>
<dbReference type="GO" id="GO:0006629">
    <property type="term" value="P:lipid metabolic process"/>
    <property type="evidence" value="ECO:0007669"/>
    <property type="project" value="UniProtKB-KW"/>
</dbReference>
<feature type="transmembrane region" description="Helical" evidence="7">
    <location>
        <begin position="368"/>
        <end position="388"/>
    </location>
</feature>
<evidence type="ECO:0000313" key="10">
    <source>
        <dbReference type="Proteomes" id="UP000009885"/>
    </source>
</evidence>
<comment type="caution">
    <text evidence="9">The sequence shown here is derived from an EMBL/GenBank/DDBJ whole genome shotgun (WGS) entry which is preliminary data.</text>
</comment>
<dbReference type="InterPro" id="IPR024320">
    <property type="entry name" value="LPG_synthase_C"/>
</dbReference>
<keyword evidence="7" id="KW-0046">Antibiotic resistance</keyword>
<dbReference type="Pfam" id="PF09924">
    <property type="entry name" value="LPG_synthase_C"/>
    <property type="match status" value="1"/>
</dbReference>
<comment type="function">
    <text evidence="7">Catalyzes the transfer of a lysyl group from L-lysyl-tRNA(Lys) to membrane-bound phosphatidylglycerol (PG), which produces lysylphosphatidylglycerol (LPG), a major component of the bacterial membrane with a positive net charge. LPG synthesis contributes to bacterial virulence as it is involved in the resistance mechanism against cationic antimicrobial peptides (CAMP) produces by the host's immune system (defensins, cathelicidins) and by the competing microorganisms.</text>
</comment>
<feature type="transmembrane region" description="Helical" evidence="7">
    <location>
        <begin position="197"/>
        <end position="221"/>
    </location>
</feature>
<dbReference type="InterPro" id="IPR051211">
    <property type="entry name" value="PG_lysyltransferase"/>
</dbReference>
<comment type="subcellular location">
    <subcellularLocation>
        <location evidence="1 7">Cell membrane</location>
        <topology evidence="1 7">Multi-pass membrane protein</topology>
    </subcellularLocation>
</comment>
<feature type="transmembrane region" description="Helical" evidence="7">
    <location>
        <begin position="270"/>
        <end position="296"/>
    </location>
</feature>
<comment type="similarity">
    <text evidence="7">Belongs to the LPG synthase family.</text>
</comment>
<evidence type="ECO:0000256" key="1">
    <source>
        <dbReference type="ARBA" id="ARBA00004651"/>
    </source>
</evidence>
<proteinExistence type="inferred from homology"/>
<dbReference type="NCBIfam" id="TIGR00374">
    <property type="entry name" value="flippase-like domain"/>
    <property type="match status" value="1"/>
</dbReference>
<keyword evidence="7" id="KW-0443">Lipid metabolism</keyword>
<feature type="transmembrane region" description="Helical" evidence="7">
    <location>
        <begin position="12"/>
        <end position="29"/>
    </location>
</feature>
<evidence type="ECO:0000313" key="9">
    <source>
        <dbReference type="EMBL" id="EKU47081.1"/>
    </source>
</evidence>
<feature type="domain" description="Phosphatidylglycerol lysyltransferase C-terminal" evidence="8">
    <location>
        <begin position="529"/>
        <end position="608"/>
    </location>
</feature>
<protein>
    <recommendedName>
        <fullName evidence="7">Phosphatidylglycerol lysyltransferase</fullName>
        <ecNumber evidence="7">2.3.2.3</ecNumber>
    </recommendedName>
    <alternativeName>
        <fullName evidence="7">Lysylphosphatidylglycerol synthase</fullName>
    </alternativeName>
</protein>
<keyword evidence="2" id="KW-1003">Cell membrane</keyword>
<feature type="transmembrane region" description="Helical" evidence="7">
    <location>
        <begin position="50"/>
        <end position="72"/>
    </location>
</feature>
<dbReference type="Pfam" id="PF03706">
    <property type="entry name" value="LPG_synthase_TM"/>
    <property type="match status" value="1"/>
</dbReference>
<accession>K9ALY9</accession>
<keyword evidence="5 7" id="KW-1133">Transmembrane helix</keyword>
<feature type="transmembrane region" description="Helical" evidence="7">
    <location>
        <begin position="233"/>
        <end position="258"/>
    </location>
</feature>
<keyword evidence="6 7" id="KW-0472">Membrane</keyword>
<dbReference type="Proteomes" id="UP000009885">
    <property type="component" value="Unassembled WGS sequence"/>
</dbReference>
<dbReference type="PANTHER" id="PTHR34697">
    <property type="entry name" value="PHOSPHATIDYLGLYCEROL LYSYLTRANSFERASE"/>
    <property type="match status" value="1"/>
</dbReference>
<feature type="transmembrane region" description="Helical" evidence="7">
    <location>
        <begin position="408"/>
        <end position="431"/>
    </location>
</feature>
<evidence type="ECO:0000256" key="3">
    <source>
        <dbReference type="ARBA" id="ARBA00022679"/>
    </source>
</evidence>
<evidence type="ECO:0000259" key="8">
    <source>
        <dbReference type="Pfam" id="PF09924"/>
    </source>
</evidence>
<dbReference type="EMBL" id="AMSQ01000013">
    <property type="protein sequence ID" value="EKU47081.1"/>
    <property type="molecule type" value="Genomic_DNA"/>
</dbReference>
<dbReference type="PATRIC" id="fig|1229783.3.peg.1659"/>
<evidence type="ECO:0000256" key="4">
    <source>
        <dbReference type="ARBA" id="ARBA00022692"/>
    </source>
</evidence>
<dbReference type="OrthoDB" id="145485at2"/>
<evidence type="ECO:0000256" key="6">
    <source>
        <dbReference type="ARBA" id="ARBA00023136"/>
    </source>
</evidence>
<dbReference type="STRING" id="1229783.C273_08241"/>
<dbReference type="PANTHER" id="PTHR34697:SF2">
    <property type="entry name" value="PHOSPHATIDYLGLYCEROL LYSYLTRANSFERASE"/>
    <property type="match status" value="1"/>
</dbReference>
<name>K9ALY9_9STAP</name>
<organism evidence="9 10">
    <name type="scientific">Staphylococcus massiliensis S46</name>
    <dbReference type="NCBI Taxonomy" id="1229783"/>
    <lineage>
        <taxon>Bacteria</taxon>
        <taxon>Bacillati</taxon>
        <taxon>Bacillota</taxon>
        <taxon>Bacilli</taxon>
        <taxon>Bacillales</taxon>
        <taxon>Staphylococcaceae</taxon>
        <taxon>Staphylococcus</taxon>
    </lineage>
</organism>
<evidence type="ECO:0000256" key="5">
    <source>
        <dbReference type="ARBA" id="ARBA00022989"/>
    </source>
</evidence>
<feature type="transmembrane region" description="Helical" evidence="7">
    <location>
        <begin position="132"/>
        <end position="153"/>
    </location>
</feature>
<reference evidence="9 10" key="1">
    <citation type="journal article" date="2013" name="Genome Announc.">
        <title>Genome Sequence of Staphylococcus massiliensis Strain S46, Isolated from the Surface of Healthy Human Skin.</title>
        <authorList>
            <person name="Srivastav R."/>
            <person name="Singh A."/>
            <person name="Jangir P.K."/>
            <person name="Kumari C."/>
            <person name="Muduli S."/>
            <person name="Sharma R."/>
        </authorList>
    </citation>
    <scope>NUCLEOTIDE SEQUENCE [LARGE SCALE GENOMIC DNA]</scope>
    <source>
        <strain evidence="9 10">S46</strain>
    </source>
</reference>
<evidence type="ECO:0000256" key="2">
    <source>
        <dbReference type="ARBA" id="ARBA00022475"/>
    </source>
</evidence>
<feature type="transmembrane region" description="Helical" evidence="7">
    <location>
        <begin position="165"/>
        <end position="185"/>
    </location>
</feature>
<dbReference type="eggNOG" id="COG0392">
    <property type="taxonomic scope" value="Bacteria"/>
</dbReference>
<dbReference type="AlphaFoldDB" id="K9ALY9"/>
<keyword evidence="3 7" id="KW-0808">Transferase</keyword>
<dbReference type="GO" id="GO:0055091">
    <property type="term" value="P:phospholipid homeostasis"/>
    <property type="evidence" value="ECO:0007669"/>
    <property type="project" value="TreeGrafter"/>
</dbReference>
<evidence type="ECO:0000256" key="7">
    <source>
        <dbReference type="RuleBase" id="RU363042"/>
    </source>
</evidence>
<feature type="transmembrane region" description="Helical" evidence="7">
    <location>
        <begin position="489"/>
        <end position="510"/>
    </location>
</feature>
<sequence length="609" mass="70523">MNYQSKKTILKFAKLIFGITLFICVFFILKQELQHINISKVLHLFTEIDRFTLIPLILAGCLALLILCLYDVLLTRILSIKIPLQNVMRFSYIINAFNAVLGFGGIIGASVRMMFYKSYVQDRPTLIRFISYILVSMMTGLSFLGLFMIYHFFYNQYLLFDRPWLAGMYIIVILFLPFYLIYTFIKPVIKGRRRVGLYCMLISCIEWLSAFFILYFCFIVLNVHIDLIDLLSLFIIASISGLISFVPGGFGAFDLVMVLGLKSLGIDEELIVLGLLLYRFVYYIAPLCVAVILMTFELGQFAKRLLEASKYYIPAKDTTSFIRSFQKDILRNLPHVAQMVVLSFSTFIYFIYSVSIFIDGIYDNDRQFYLIILSIHISACLLLFLNFYGVFKGSKRAILFSIVSEATILFTTLMTFATSFQIVIIAVNLFILLKLFKKAKVLKRTFRLKRFVIGMTTLLCIIGMIQLSINEALVTIRLQNIEMFTYSVSYSFLTTFVVISILVMIVVWLFERRYKGQLSKHSIRECEPLLERYGGHHLSHLMFTGDKQIFIYQEAFLIYKMKRNTIVVLGDPIGNGDVFEEMLSSFYAHAEYLGYDIVFYQVSERYLSL</sequence>
<dbReference type="GO" id="GO:0046677">
    <property type="term" value="P:response to antibiotic"/>
    <property type="evidence" value="ECO:0007669"/>
    <property type="project" value="UniProtKB-KW"/>
</dbReference>
<feature type="transmembrane region" description="Helical" evidence="7">
    <location>
        <begin position="92"/>
        <end position="111"/>
    </location>
</feature>
<dbReference type="InterPro" id="IPR022791">
    <property type="entry name" value="L-PG_synthase/AglD"/>
</dbReference>
<gene>
    <name evidence="7" type="primary">mprF</name>
    <name evidence="9" type="ORF">C273_08241</name>
</gene>
<feature type="transmembrane region" description="Helical" evidence="7">
    <location>
        <begin position="336"/>
        <end position="356"/>
    </location>
</feature>
<dbReference type="eggNOG" id="COG2898">
    <property type="taxonomic scope" value="Bacteria"/>
</dbReference>
<keyword evidence="4 7" id="KW-0812">Transmembrane</keyword>